<organism evidence="2 3">
    <name type="scientific">Escallonia herrerae</name>
    <dbReference type="NCBI Taxonomy" id="1293975"/>
    <lineage>
        <taxon>Eukaryota</taxon>
        <taxon>Viridiplantae</taxon>
        <taxon>Streptophyta</taxon>
        <taxon>Embryophyta</taxon>
        <taxon>Tracheophyta</taxon>
        <taxon>Spermatophyta</taxon>
        <taxon>Magnoliopsida</taxon>
        <taxon>eudicotyledons</taxon>
        <taxon>Gunneridae</taxon>
        <taxon>Pentapetalae</taxon>
        <taxon>asterids</taxon>
        <taxon>campanulids</taxon>
        <taxon>Escalloniales</taxon>
        <taxon>Escalloniaceae</taxon>
        <taxon>Escallonia</taxon>
    </lineage>
</organism>
<protein>
    <submittedName>
        <fullName evidence="2">Uncharacterized protein</fullName>
    </submittedName>
</protein>
<keyword evidence="1" id="KW-0175">Coiled coil</keyword>
<feature type="coiled-coil region" evidence="1">
    <location>
        <begin position="55"/>
        <end position="82"/>
    </location>
</feature>
<dbReference type="AlphaFoldDB" id="A0AA88WM05"/>
<dbReference type="Proteomes" id="UP001188597">
    <property type="component" value="Unassembled WGS sequence"/>
</dbReference>
<evidence type="ECO:0000256" key="1">
    <source>
        <dbReference type="SAM" id="Coils"/>
    </source>
</evidence>
<keyword evidence="3" id="KW-1185">Reference proteome</keyword>
<reference evidence="2" key="1">
    <citation type="submission" date="2022-12" db="EMBL/GenBank/DDBJ databases">
        <title>Draft genome assemblies for two species of Escallonia (Escalloniales).</title>
        <authorList>
            <person name="Chanderbali A."/>
            <person name="Dervinis C."/>
            <person name="Anghel I."/>
            <person name="Soltis D."/>
            <person name="Soltis P."/>
            <person name="Zapata F."/>
        </authorList>
    </citation>
    <scope>NUCLEOTIDE SEQUENCE</scope>
    <source>
        <strain evidence="2">UCBG64.0493</strain>
        <tissue evidence="2">Leaf</tissue>
    </source>
</reference>
<dbReference type="EMBL" id="JAVXUP010000354">
    <property type="protein sequence ID" value="KAK3030027.1"/>
    <property type="molecule type" value="Genomic_DNA"/>
</dbReference>
<evidence type="ECO:0000313" key="3">
    <source>
        <dbReference type="Proteomes" id="UP001188597"/>
    </source>
</evidence>
<gene>
    <name evidence="2" type="ORF">RJ639_038126</name>
</gene>
<evidence type="ECO:0000313" key="2">
    <source>
        <dbReference type="EMBL" id="KAK3030027.1"/>
    </source>
</evidence>
<sequence length="102" mass="11633">MRRSISLLDDFNVSISRRIADESVPLDSIWRLRKYNQASKESSGHGVEEKAPSTAEEFLSIAKEKERKIEECKRTVEKAQGAVKERCKEPIGKGNFHKRGDD</sequence>
<name>A0AA88WM05_9ASTE</name>
<proteinExistence type="predicted"/>
<accession>A0AA88WM05</accession>
<comment type="caution">
    <text evidence="2">The sequence shown here is derived from an EMBL/GenBank/DDBJ whole genome shotgun (WGS) entry which is preliminary data.</text>
</comment>